<dbReference type="EMBL" id="JACONZ010000004">
    <property type="protein sequence ID" value="MBC5582238.1"/>
    <property type="molecule type" value="Genomic_DNA"/>
</dbReference>
<comment type="caution">
    <text evidence="4">The sequence shown here is derived from an EMBL/GenBank/DDBJ whole genome shotgun (WGS) entry which is preliminary data.</text>
</comment>
<dbReference type="Proteomes" id="UP000659630">
    <property type="component" value="Unassembled WGS sequence"/>
</dbReference>
<dbReference type="PANTHER" id="PTHR35902">
    <property type="entry name" value="S-LAYER DOMAIN-LIKE PROTEIN-RELATED"/>
    <property type="match status" value="1"/>
</dbReference>
<name>A0A923L1Q7_9FIRM</name>
<organism evidence="4 5">
    <name type="scientific">Anaerofilum hominis</name>
    <dbReference type="NCBI Taxonomy" id="2763016"/>
    <lineage>
        <taxon>Bacteria</taxon>
        <taxon>Bacillati</taxon>
        <taxon>Bacillota</taxon>
        <taxon>Clostridia</taxon>
        <taxon>Eubacteriales</taxon>
        <taxon>Oscillospiraceae</taxon>
        <taxon>Anaerofilum</taxon>
    </lineage>
</organism>
<evidence type="ECO:0000313" key="4">
    <source>
        <dbReference type="EMBL" id="MBC5582238.1"/>
    </source>
</evidence>
<evidence type="ECO:0008006" key="6">
    <source>
        <dbReference type="Google" id="ProtNLM"/>
    </source>
</evidence>
<evidence type="ECO:0000256" key="3">
    <source>
        <dbReference type="SAM" id="SignalP"/>
    </source>
</evidence>
<feature type="chain" id="PRO_5037595046" description="CARDB domain-containing protein" evidence="3">
    <location>
        <begin position="33"/>
        <end position="481"/>
    </location>
</feature>
<evidence type="ECO:0000256" key="1">
    <source>
        <dbReference type="SAM" id="MobiDB-lite"/>
    </source>
</evidence>
<dbReference type="AlphaFoldDB" id="A0A923L1Q7"/>
<evidence type="ECO:0000313" key="5">
    <source>
        <dbReference type="Proteomes" id="UP000659630"/>
    </source>
</evidence>
<keyword evidence="2" id="KW-1133">Transmembrane helix</keyword>
<reference evidence="4" key="1">
    <citation type="submission" date="2020-08" db="EMBL/GenBank/DDBJ databases">
        <title>Genome public.</title>
        <authorList>
            <person name="Liu C."/>
            <person name="Sun Q."/>
        </authorList>
    </citation>
    <scope>NUCLEOTIDE SEQUENCE</scope>
    <source>
        <strain evidence="4">BX8</strain>
    </source>
</reference>
<gene>
    <name evidence="4" type="ORF">H8S23_12040</name>
</gene>
<feature type="region of interest" description="Disordered" evidence="1">
    <location>
        <begin position="31"/>
        <end position="58"/>
    </location>
</feature>
<dbReference type="RefSeq" id="WP_186888578.1">
    <property type="nucleotide sequence ID" value="NZ_JACONZ010000004.1"/>
</dbReference>
<keyword evidence="3" id="KW-0732">Signal</keyword>
<keyword evidence="5" id="KW-1185">Reference proteome</keyword>
<evidence type="ECO:0000256" key="2">
    <source>
        <dbReference type="SAM" id="Phobius"/>
    </source>
</evidence>
<keyword evidence="2" id="KW-0472">Membrane</keyword>
<accession>A0A923L1Q7</accession>
<sequence>MSRKKTAFQKVLCSALSLLLMAGVLASAPAGATDGGNQPTPTPAPTETPKPDIDQGGSPVITAYTVQDASGKELQRIEEGQKCQIVVAIADSRFTTLAGLQTDGQMTADFANAKITSTGSFSTPSLGDIRFTTPKDDGGVVRYAVVFNDITYLGGENKLSFDLSYKNQRVSLVNLTQAISQCAGSSSTEGGKSSALVVKSASYGASEVQAGKEFDLTAEILATAGTNAIDMVQVSLELPEKITVVSGNNNYYVGKLTAEASASVTFRLLASAVTEPGSYNISVNVSGIGNDGAPVSNSLKVTVPVVQPERFEITNLEAYSPLFTGEEGSVSVTYVNKGKGIIYNLSAKIEGEGMDNEGQNQYLGNIAAGTEGSADFTVSSQNPGTINGKVILTYEDEKGQEKTLEKEFSVEVQQNDMGGMDPGIMDPGMMDPTMGQPSGGMPWWGWVLIVVGAAAVVIVIVVVVKKQKAKKQRLEDEDEDI</sequence>
<proteinExistence type="predicted"/>
<feature type="transmembrane region" description="Helical" evidence="2">
    <location>
        <begin position="443"/>
        <end position="464"/>
    </location>
</feature>
<feature type="signal peptide" evidence="3">
    <location>
        <begin position="1"/>
        <end position="32"/>
    </location>
</feature>
<protein>
    <recommendedName>
        <fullName evidence="6">CARDB domain-containing protein</fullName>
    </recommendedName>
</protein>
<keyword evidence="2" id="KW-0812">Transmembrane</keyword>